<dbReference type="SUPFAM" id="SSF53335">
    <property type="entry name" value="S-adenosyl-L-methionine-dependent methyltransferases"/>
    <property type="match status" value="1"/>
</dbReference>
<dbReference type="KEGG" id="naf:GQ61_06925"/>
<dbReference type="OrthoDB" id="339886at2"/>
<evidence type="ECO:0000313" key="1">
    <source>
        <dbReference type="EMBL" id="ARN85065.1"/>
    </source>
</evidence>
<evidence type="ECO:0008006" key="3">
    <source>
        <dbReference type="Google" id="ProtNLM"/>
    </source>
</evidence>
<dbReference type="EMBL" id="CP008743">
    <property type="protein sequence ID" value="ARN85065.1"/>
    <property type="molecule type" value="Genomic_DNA"/>
</dbReference>
<dbReference type="InterPro" id="IPR030807">
    <property type="entry name" value="Methyltran_NanM"/>
</dbReference>
<keyword evidence="2" id="KW-1185">Reference proteome</keyword>
<accession>A0A1W6N5C1</accession>
<dbReference type="NCBIfam" id="TIGR04371">
    <property type="entry name" value="methyltran_NanM"/>
    <property type="match status" value="1"/>
</dbReference>
<gene>
    <name evidence="1" type="ORF">GQ61_06925</name>
</gene>
<sequence>MTKIIQLDDDLDLLDSMIQDQKKADELYRPTNYWETYMSSFLPELRKKGLRDFRRRKFSVMGTFGATDINLLSIVNLPQILQTAQKTKLIWRFVPNVVSILEKILKPIRKLYEKQINSEIVVNAYYPYAKENFLKKGWDISKFSMTLIGNPDEAISVDGKYWSRHHLDVATIFIDAMIRSDFKDGDFFCEIGPGCGRNVEFFATAFPHSTMILFDIAPQLYVSNQYLKKRFQDRFIPYEEGIKLKVSDKSKWKGKIILLPTWHIEKWSTVPIDYFWNSASFQEMEIPVVSNYLSLVKKMKPNWIYINALPNGNYWGEWHAGQGGTKAPIKEEIYTMNLKDQYELKEKYYTKYMLRTNDHNSHIFKRKSKAD</sequence>
<dbReference type="Proteomes" id="UP000237351">
    <property type="component" value="Chromosome"/>
</dbReference>
<reference evidence="1 2" key="1">
    <citation type="submission" date="2014-06" db="EMBL/GenBank/DDBJ databases">
        <title>The genome of the endonuclear symbiont Nucleicultrix amoebiphila.</title>
        <authorList>
            <person name="Schulz F."/>
            <person name="Horn M."/>
        </authorList>
    </citation>
    <scope>NUCLEOTIDE SEQUENCE [LARGE SCALE GENOMIC DNA]</scope>
    <source>
        <strain evidence="1 2">FS5</strain>
    </source>
</reference>
<dbReference type="RefSeq" id="WP_085784585.1">
    <property type="nucleotide sequence ID" value="NZ_CP008743.1"/>
</dbReference>
<evidence type="ECO:0000313" key="2">
    <source>
        <dbReference type="Proteomes" id="UP000237351"/>
    </source>
</evidence>
<proteinExistence type="predicted"/>
<organism evidence="1 2">
    <name type="scientific">Candidatus Nucleicultrix amoebiphila FS5</name>
    <dbReference type="NCBI Taxonomy" id="1414854"/>
    <lineage>
        <taxon>Bacteria</taxon>
        <taxon>Pseudomonadati</taxon>
        <taxon>Pseudomonadota</taxon>
        <taxon>Alphaproteobacteria</taxon>
        <taxon>Holosporales</taxon>
        <taxon>Candidatus Nucleicultricaceae</taxon>
        <taxon>Candidatus Nucleicultrix</taxon>
    </lineage>
</organism>
<protein>
    <recommendedName>
        <fullName evidence="3">Sugar O-methyltransferase</fullName>
    </recommendedName>
</protein>
<name>A0A1W6N5C1_9PROT</name>
<dbReference type="InterPro" id="IPR029063">
    <property type="entry name" value="SAM-dependent_MTases_sf"/>
</dbReference>
<dbReference type="AlphaFoldDB" id="A0A1W6N5C1"/>